<name>A0A1Y1RPT8_9MICC</name>
<dbReference type="SUPFAM" id="SSF51735">
    <property type="entry name" value="NAD(P)-binding Rossmann-fold domains"/>
    <property type="match status" value="1"/>
</dbReference>
<evidence type="ECO:0000259" key="1">
    <source>
        <dbReference type="Pfam" id="PF13460"/>
    </source>
</evidence>
<sequence length="202" mass="20600">MNISVIGAAGMVGSDIVAEAKNRGHEVTGYTRSGSAGTSALDLANTQALVEVINSSDATVISVASRGDYSAAIAAHRALIAAAPTGRFLVVGGAGALNAGEGLLLESPDFPAEYLPEAKTFAEILGDYRAASGLNWTMLAPSPMIAPGTRTGDYRTELDVPAGMFVSTQDFAVAALDEIENPAHVGTRFTVASTDEAAAQGK</sequence>
<proteinExistence type="predicted"/>
<dbReference type="EMBL" id="LXWF01000022">
    <property type="protein sequence ID" value="ORC18901.1"/>
    <property type="molecule type" value="Genomic_DNA"/>
</dbReference>
<comment type="caution">
    <text evidence="2">The sequence shown here is derived from an EMBL/GenBank/DDBJ whole genome shotgun (WGS) entry which is preliminary data.</text>
</comment>
<accession>A0A1Y1RPT8</accession>
<gene>
    <name evidence="2" type="ORF">A7979_02580</name>
</gene>
<dbReference type="AlphaFoldDB" id="A0A1Y1RPT8"/>
<evidence type="ECO:0000313" key="2">
    <source>
        <dbReference type="EMBL" id="ORC18901.1"/>
    </source>
</evidence>
<dbReference type="InterPro" id="IPR016040">
    <property type="entry name" value="NAD(P)-bd_dom"/>
</dbReference>
<dbReference type="PANTHER" id="PTHR43355">
    <property type="entry name" value="FLAVIN REDUCTASE (NADPH)"/>
    <property type="match status" value="1"/>
</dbReference>
<dbReference type="PANTHER" id="PTHR43355:SF2">
    <property type="entry name" value="FLAVIN REDUCTASE (NADPH)"/>
    <property type="match status" value="1"/>
</dbReference>
<evidence type="ECO:0000313" key="3">
    <source>
        <dbReference type="Proteomes" id="UP000192359"/>
    </source>
</evidence>
<dbReference type="Pfam" id="PF13460">
    <property type="entry name" value="NAD_binding_10"/>
    <property type="match status" value="1"/>
</dbReference>
<dbReference type="Proteomes" id="UP000192359">
    <property type="component" value="Unassembled WGS sequence"/>
</dbReference>
<dbReference type="RefSeq" id="WP_083091767.1">
    <property type="nucleotide sequence ID" value="NZ_LXWF01000022.1"/>
</dbReference>
<reference evidence="2 3" key="1">
    <citation type="submission" date="2016-05" db="EMBL/GenBank/DDBJ databases">
        <title>Draft genome sequence of a porcine commensal Rothia nasimurium.</title>
        <authorList>
            <person name="Gaiser R.A."/>
            <person name="Van Baarlen P."/>
            <person name="Wells J.M."/>
        </authorList>
    </citation>
    <scope>NUCLEOTIDE SEQUENCE [LARGE SCALE GENOMIC DNA]</scope>
    <source>
        <strain evidence="2 3">PT-32</strain>
    </source>
</reference>
<dbReference type="OrthoDB" id="3191258at2"/>
<dbReference type="GO" id="GO:0016646">
    <property type="term" value="F:oxidoreductase activity, acting on the CH-NH group of donors, NAD or NADP as acceptor"/>
    <property type="evidence" value="ECO:0007669"/>
    <property type="project" value="TreeGrafter"/>
</dbReference>
<keyword evidence="3" id="KW-1185">Reference proteome</keyword>
<dbReference type="InterPro" id="IPR051606">
    <property type="entry name" value="Polyketide_Oxido-like"/>
</dbReference>
<feature type="domain" description="NAD(P)-binding" evidence="1">
    <location>
        <begin position="7"/>
        <end position="182"/>
    </location>
</feature>
<protein>
    <submittedName>
        <fullName evidence="2">FMN reductase</fullName>
    </submittedName>
</protein>
<dbReference type="InterPro" id="IPR036291">
    <property type="entry name" value="NAD(P)-bd_dom_sf"/>
</dbReference>
<organism evidence="2 3">
    <name type="scientific">Rothia nasimurium</name>
    <dbReference type="NCBI Taxonomy" id="85336"/>
    <lineage>
        <taxon>Bacteria</taxon>
        <taxon>Bacillati</taxon>
        <taxon>Actinomycetota</taxon>
        <taxon>Actinomycetes</taxon>
        <taxon>Micrococcales</taxon>
        <taxon>Micrococcaceae</taxon>
        <taxon>Rothia</taxon>
    </lineage>
</organism>
<dbReference type="Gene3D" id="3.40.50.720">
    <property type="entry name" value="NAD(P)-binding Rossmann-like Domain"/>
    <property type="match status" value="1"/>
</dbReference>